<evidence type="ECO:0000256" key="2">
    <source>
        <dbReference type="ARBA" id="ARBA00011900"/>
    </source>
</evidence>
<dbReference type="InterPro" id="IPR050953">
    <property type="entry name" value="N4_N6_ade-DNA_methylase"/>
</dbReference>
<evidence type="ECO:0000313" key="9">
    <source>
        <dbReference type="Proteomes" id="UP000321635"/>
    </source>
</evidence>
<evidence type="ECO:0000313" key="8">
    <source>
        <dbReference type="EMBL" id="GEN60031.1"/>
    </source>
</evidence>
<accession>A0A511XAY2</accession>
<keyword evidence="3" id="KW-0489">Methyltransferase</keyword>
<dbReference type="EMBL" id="BJYF01000009">
    <property type="protein sequence ID" value="GEN60031.1"/>
    <property type="molecule type" value="Genomic_DNA"/>
</dbReference>
<dbReference type="GO" id="GO:0009007">
    <property type="term" value="F:site-specific DNA-methyltransferase (adenine-specific) activity"/>
    <property type="evidence" value="ECO:0007669"/>
    <property type="project" value="UniProtKB-EC"/>
</dbReference>
<dbReference type="PANTHER" id="PTHR33841">
    <property type="entry name" value="DNA METHYLTRANSFERASE YEEA-RELATED"/>
    <property type="match status" value="1"/>
</dbReference>
<dbReference type="STRING" id="1120919.GCA_000429165_01519"/>
<dbReference type="GO" id="GO:0003677">
    <property type="term" value="F:DNA binding"/>
    <property type="evidence" value="ECO:0007669"/>
    <property type="project" value="InterPro"/>
</dbReference>
<dbReference type="PANTHER" id="PTHR33841:SF5">
    <property type="entry name" value="DNA METHYLASE (MODIFICATION METHYLASE) (METHYLTRANSFERASE)-RELATED"/>
    <property type="match status" value="1"/>
</dbReference>
<dbReference type="SUPFAM" id="SSF53335">
    <property type="entry name" value="S-adenosyl-L-methionine-dependent methyltransferases"/>
    <property type="match status" value="1"/>
</dbReference>
<comment type="similarity">
    <text evidence="1">Belongs to the N(4)/N(6)-methyltransferase family.</text>
</comment>
<dbReference type="Pfam" id="PF02384">
    <property type="entry name" value="N6_Mtase"/>
    <property type="match status" value="1"/>
</dbReference>
<comment type="catalytic activity">
    <reaction evidence="6">
        <text>a 2'-deoxyadenosine in DNA + S-adenosyl-L-methionine = an N(6)-methyl-2'-deoxyadenosine in DNA + S-adenosyl-L-homocysteine + H(+)</text>
        <dbReference type="Rhea" id="RHEA:15197"/>
        <dbReference type="Rhea" id="RHEA-COMP:12418"/>
        <dbReference type="Rhea" id="RHEA-COMP:12419"/>
        <dbReference type="ChEBI" id="CHEBI:15378"/>
        <dbReference type="ChEBI" id="CHEBI:57856"/>
        <dbReference type="ChEBI" id="CHEBI:59789"/>
        <dbReference type="ChEBI" id="CHEBI:90615"/>
        <dbReference type="ChEBI" id="CHEBI:90616"/>
        <dbReference type="EC" id="2.1.1.72"/>
    </reaction>
</comment>
<feature type="domain" description="DNA methylase adenine-specific" evidence="7">
    <location>
        <begin position="429"/>
        <end position="533"/>
    </location>
</feature>
<dbReference type="EC" id="2.1.1.72" evidence="2"/>
<organism evidence="8 9">
    <name type="scientific">Acetobacter nitrogenifigens DSM 23921 = NBRC 105050</name>
    <dbReference type="NCBI Taxonomy" id="1120919"/>
    <lineage>
        <taxon>Bacteria</taxon>
        <taxon>Pseudomonadati</taxon>
        <taxon>Pseudomonadota</taxon>
        <taxon>Alphaproteobacteria</taxon>
        <taxon>Acetobacterales</taxon>
        <taxon>Acetobacteraceae</taxon>
        <taxon>Acetobacter</taxon>
    </lineage>
</organism>
<evidence type="ECO:0000256" key="5">
    <source>
        <dbReference type="ARBA" id="ARBA00022691"/>
    </source>
</evidence>
<dbReference type="Proteomes" id="UP000321635">
    <property type="component" value="Unassembled WGS sequence"/>
</dbReference>
<dbReference type="InterPro" id="IPR029063">
    <property type="entry name" value="SAM-dependent_MTases_sf"/>
</dbReference>
<dbReference type="GO" id="GO:0032259">
    <property type="term" value="P:methylation"/>
    <property type="evidence" value="ECO:0007669"/>
    <property type="project" value="UniProtKB-KW"/>
</dbReference>
<evidence type="ECO:0000259" key="7">
    <source>
        <dbReference type="Pfam" id="PF02384"/>
    </source>
</evidence>
<gene>
    <name evidence="8" type="ORF">ANI02nite_19150</name>
</gene>
<dbReference type="GO" id="GO:0008170">
    <property type="term" value="F:N-methyltransferase activity"/>
    <property type="evidence" value="ECO:0007669"/>
    <property type="project" value="InterPro"/>
</dbReference>
<protein>
    <recommendedName>
        <fullName evidence="2">site-specific DNA-methyltransferase (adenine-specific)</fullName>
        <ecNumber evidence="2">2.1.1.72</ecNumber>
    </recommendedName>
</protein>
<proteinExistence type="inferred from homology"/>
<evidence type="ECO:0000256" key="6">
    <source>
        <dbReference type="ARBA" id="ARBA00047942"/>
    </source>
</evidence>
<reference evidence="8 9" key="1">
    <citation type="submission" date="2019-07" db="EMBL/GenBank/DDBJ databases">
        <title>Whole genome shotgun sequence of Acetobacter nitrogenifigens NBRC 105050.</title>
        <authorList>
            <person name="Hosoyama A."/>
            <person name="Uohara A."/>
            <person name="Ohji S."/>
            <person name="Ichikawa N."/>
        </authorList>
    </citation>
    <scope>NUCLEOTIDE SEQUENCE [LARGE SCALE GENOMIC DNA]</scope>
    <source>
        <strain evidence="8 9">NBRC 105050</strain>
    </source>
</reference>
<keyword evidence="5" id="KW-0949">S-adenosyl-L-methionine</keyword>
<evidence type="ECO:0000256" key="4">
    <source>
        <dbReference type="ARBA" id="ARBA00022679"/>
    </source>
</evidence>
<comment type="caution">
    <text evidence="8">The sequence shown here is derived from an EMBL/GenBank/DDBJ whole genome shotgun (WGS) entry which is preliminary data.</text>
</comment>
<sequence length="1238" mass="139539">MKKSGNSIIGIFAEAIQTIRDVKRGQEAAMYGPLRDIFCDILGYPRSSVHIDIAGEDGRPDVTCRAPSGITDRNGKSIEIDWLVVEAKDEHNAFSTLSKRETIFAQKAKYIRPDTAWFVMVDPTVIIARPVMDSTHDASKDITFILDQSSDEISFRNIFSRLSYEIAGVPKRLEAFRGGDVALIGTEKLTMPDEGTKRQNNQALIARRNFYETLRNTTSYLQESTLGTLQSVLDKATKISEFWNKFKEKYRDAVFDPYTLTATAHPGSYEAAMTYGGDVVRLNRELKKAGSIARLALDGLPEFRARVNAKENDAKEEKKILEMFATETANLILARILLIRFFEDHEFFGKNRYICNGGVEAFQKLREKFSFGYTRLLRMAYEKAQALYAAAFDETELDWVFATNDGNLSNAIEWAMYQLSRYDFTTVKGDILTGVYDRFLNREQRKKFGEYYTPPSIARYIVDRLELKPEDRFMDPACGSGTFLIERYQQVVGEDADRGLATFDEVTAALDRLAGNDLNTFSAVLAQIQILWHVLVFKDELLAAPEFPDIAISDKANSIIRPGVELAQHGRFVELDDRNYGGIAGNPPYVRPERSGALDEVTTEYFESGYDGWKGISAKANLYALFIYRALDGWCRRSNPWGEGAGRLGFVVPLALCGTQENAELRRLFGPDGRWTIKEIVDLEVIWRDLFDAKVLPIVFIAEARPPRLPLDPKWLNKTTPLPVEEHERYRVRAARLQPWIDERLAKARPESLAAWQNIADRNRKRWEADQVVIKLADKTCIDFGDGTKRPAFDLAGIPGSHLDYADLFTPDGRIVTRVTPERRTIINKLLTNPQMSSAFQEYWHKTKGDKRGTVSLNPPKGNAKMWELRSMSGGGLAFRGKKASARSGDGVDVYKAENIIATALTGLPLDKNIDIARASDMGIFRLGEILPKRCYAVAQIATCPNAVPFDPSKIVFTNTATIFGPREDCVDVPFDLMFVSRIYRYFYALHCRMSYLDMNRSHIYPTNLRMLPWNDAMIDKSAALEALRDDLVNACQNHFRTEASLFAAIDRLSLRPFRDVVKDAVKKTGKKVEWSESLNKAHEPVELTRDCTPVVEGETWHLQISEYLLDWVKVPDEAAAKGLAAALSARAGTSKNTVDRTSILETPIPPDAETLQKFHALVKQFRESDHASAIDTVVDKIDTIVGDALGLDDNDIASIKADMTNDPFLKNITPRWPATETRIHGYRTGLDSSSRYS</sequence>
<dbReference type="PRINTS" id="PR00507">
    <property type="entry name" value="N12N6MTFRASE"/>
</dbReference>
<dbReference type="RefSeq" id="WP_026397555.1">
    <property type="nucleotide sequence ID" value="NZ_AUBI01000004.1"/>
</dbReference>
<dbReference type="InterPro" id="IPR003356">
    <property type="entry name" value="DNA_methylase_A-5"/>
</dbReference>
<dbReference type="AlphaFoldDB" id="A0A511XAY2"/>
<keyword evidence="4" id="KW-0808">Transferase</keyword>
<dbReference type="Gene3D" id="3.40.50.150">
    <property type="entry name" value="Vaccinia Virus protein VP39"/>
    <property type="match status" value="1"/>
</dbReference>
<name>A0A511XAY2_9PROT</name>
<evidence type="ECO:0000256" key="1">
    <source>
        <dbReference type="ARBA" id="ARBA00006594"/>
    </source>
</evidence>
<keyword evidence="9" id="KW-1185">Reference proteome</keyword>
<evidence type="ECO:0000256" key="3">
    <source>
        <dbReference type="ARBA" id="ARBA00022603"/>
    </source>
</evidence>